<protein>
    <recommendedName>
        <fullName evidence="2">UPF0235 protein K8I29_04585</fullName>
    </recommendedName>
</protein>
<sequence>MDIPHSKVKDGIIIEVKVIPKSSRTEMAGVLDGTVVKVKLTAPPVEGAANEQLIAFLAEKFGIKKSDIVILKGETSRRKTVKLSGGIL</sequence>
<dbReference type="Pfam" id="PF02594">
    <property type="entry name" value="DUF167"/>
    <property type="match status" value="1"/>
</dbReference>
<dbReference type="SMART" id="SM01152">
    <property type="entry name" value="DUF167"/>
    <property type="match status" value="1"/>
</dbReference>
<dbReference type="HAMAP" id="MF_00634">
    <property type="entry name" value="UPF0235"/>
    <property type="match status" value="1"/>
</dbReference>
<reference evidence="3" key="1">
    <citation type="journal article" date="2021" name="bioRxiv">
        <title>Unraveling nitrogen, sulfur and carbon metabolic pathways and microbial community transcriptional responses to substrate deprivation and toxicity stresses in a bioreactor mimicking anoxic brackish coastal sediment conditions.</title>
        <authorList>
            <person name="Martins P.D."/>
            <person name="Echeveste M.J."/>
            <person name="Arshad A."/>
            <person name="Kurth J."/>
            <person name="Ouboter H."/>
            <person name="Jetten M.S.M."/>
            <person name="Welte C.U."/>
        </authorList>
    </citation>
    <scope>NUCLEOTIDE SEQUENCE</scope>
    <source>
        <strain evidence="3">MAG_39</strain>
    </source>
</reference>
<name>A0A953LZE7_9BACT</name>
<reference evidence="3" key="2">
    <citation type="submission" date="2021-08" db="EMBL/GenBank/DDBJ databases">
        <authorList>
            <person name="Dalcin Martins P."/>
        </authorList>
    </citation>
    <scope>NUCLEOTIDE SEQUENCE</scope>
    <source>
        <strain evidence="3">MAG_39</strain>
    </source>
</reference>
<dbReference type="AlphaFoldDB" id="A0A953LZE7"/>
<evidence type="ECO:0000256" key="2">
    <source>
        <dbReference type="HAMAP-Rule" id="MF_00634"/>
    </source>
</evidence>
<comment type="caution">
    <text evidence="3">The sequence shown here is derived from an EMBL/GenBank/DDBJ whole genome shotgun (WGS) entry which is preliminary data.</text>
</comment>
<evidence type="ECO:0000313" key="3">
    <source>
        <dbReference type="EMBL" id="MBZ0155479.1"/>
    </source>
</evidence>
<dbReference type="InterPro" id="IPR003746">
    <property type="entry name" value="DUF167"/>
</dbReference>
<dbReference type="GO" id="GO:0005737">
    <property type="term" value="C:cytoplasm"/>
    <property type="evidence" value="ECO:0007669"/>
    <property type="project" value="TreeGrafter"/>
</dbReference>
<dbReference type="SUPFAM" id="SSF69786">
    <property type="entry name" value="YggU-like"/>
    <property type="match status" value="1"/>
</dbReference>
<dbReference type="Proteomes" id="UP000705867">
    <property type="component" value="Unassembled WGS sequence"/>
</dbReference>
<dbReference type="InterPro" id="IPR036591">
    <property type="entry name" value="YggU-like_sf"/>
</dbReference>
<dbReference type="EMBL" id="JAIOIV010000033">
    <property type="protein sequence ID" value="MBZ0155479.1"/>
    <property type="molecule type" value="Genomic_DNA"/>
</dbReference>
<gene>
    <name evidence="3" type="ORF">K8I29_04585</name>
</gene>
<dbReference type="PANTHER" id="PTHR13420">
    <property type="entry name" value="UPF0235 PROTEIN C15ORF40"/>
    <property type="match status" value="1"/>
</dbReference>
<organism evidence="3 4">
    <name type="scientific">Candidatus Nitrobium versatile</name>
    <dbReference type="NCBI Taxonomy" id="2884831"/>
    <lineage>
        <taxon>Bacteria</taxon>
        <taxon>Pseudomonadati</taxon>
        <taxon>Nitrospirota</taxon>
        <taxon>Nitrospiria</taxon>
        <taxon>Nitrospirales</taxon>
        <taxon>Nitrospiraceae</taxon>
        <taxon>Candidatus Nitrobium</taxon>
    </lineage>
</organism>
<dbReference type="PANTHER" id="PTHR13420:SF7">
    <property type="entry name" value="UPF0235 PROTEIN C15ORF40"/>
    <property type="match status" value="1"/>
</dbReference>
<proteinExistence type="inferred from homology"/>
<comment type="similarity">
    <text evidence="1 2">Belongs to the UPF0235 family.</text>
</comment>
<evidence type="ECO:0000313" key="4">
    <source>
        <dbReference type="Proteomes" id="UP000705867"/>
    </source>
</evidence>
<dbReference type="Gene3D" id="3.30.1200.10">
    <property type="entry name" value="YggU-like"/>
    <property type="match status" value="1"/>
</dbReference>
<dbReference type="NCBIfam" id="TIGR00251">
    <property type="entry name" value="DUF167 family protein"/>
    <property type="match status" value="1"/>
</dbReference>
<evidence type="ECO:0000256" key="1">
    <source>
        <dbReference type="ARBA" id="ARBA00010364"/>
    </source>
</evidence>
<accession>A0A953LZE7</accession>